<protein>
    <submittedName>
        <fullName evidence="2">Chloride channel protein</fullName>
    </submittedName>
</protein>
<evidence type="ECO:0000313" key="2">
    <source>
        <dbReference type="WBParaSite" id="PS1159_v2.g21970.t1"/>
    </source>
</evidence>
<name>A0AC35FZH3_9BILA</name>
<dbReference type="Proteomes" id="UP000887580">
    <property type="component" value="Unplaced"/>
</dbReference>
<dbReference type="WBParaSite" id="PS1159_v2.g21970.t1">
    <property type="protein sequence ID" value="PS1159_v2.g21970.t1"/>
    <property type="gene ID" value="PS1159_v2.g21970"/>
</dbReference>
<sequence length="305" mass="34645">MGAFIPTLVVGGAIGRIFGEAVSYYLFPQQNYIIYPGIYAVVGASAFCTGIIHSVSVAIIMTESVGQLYYSLPIFIGVVVGYGVSKFLHPSLYDTVIKLKKLPYIHGTCYKSKKYNGITVDQIMLKEIDFVSRESTLKDIQNLLNKYPKVQTFPICDSFENQILIGSCCRNTLEMLLQKINDDSKTPRPKTKFNFLMSWKIWGICLKHASLKDPNQCKSEILNTKINLNEIEFDVAPFQIMKNVSILQCYKIFTLLKLKRIYITECGRLEGLITETELRLGIENVEKNVLARKKDMKQIHVTINK</sequence>
<proteinExistence type="predicted"/>
<reference evidence="2" key="1">
    <citation type="submission" date="2022-11" db="UniProtKB">
        <authorList>
            <consortium name="WormBaseParasite"/>
        </authorList>
    </citation>
    <scope>IDENTIFICATION</scope>
</reference>
<evidence type="ECO:0000313" key="1">
    <source>
        <dbReference type="Proteomes" id="UP000887580"/>
    </source>
</evidence>
<organism evidence="1 2">
    <name type="scientific">Panagrolaimus sp. PS1159</name>
    <dbReference type="NCBI Taxonomy" id="55785"/>
    <lineage>
        <taxon>Eukaryota</taxon>
        <taxon>Metazoa</taxon>
        <taxon>Ecdysozoa</taxon>
        <taxon>Nematoda</taxon>
        <taxon>Chromadorea</taxon>
        <taxon>Rhabditida</taxon>
        <taxon>Tylenchina</taxon>
        <taxon>Panagrolaimomorpha</taxon>
        <taxon>Panagrolaimoidea</taxon>
        <taxon>Panagrolaimidae</taxon>
        <taxon>Panagrolaimus</taxon>
    </lineage>
</organism>
<accession>A0AC35FZH3</accession>